<evidence type="ECO:0000313" key="2">
    <source>
        <dbReference type="EMBL" id="MFC0564503.1"/>
    </source>
</evidence>
<name>A0ABV6NWP7_9ACTN</name>
<comment type="caution">
    <text evidence="2">The sequence shown here is derived from an EMBL/GenBank/DDBJ whole genome shotgun (WGS) entry which is preliminary data.</text>
</comment>
<dbReference type="EMBL" id="JBHLUE010000006">
    <property type="protein sequence ID" value="MFC0564503.1"/>
    <property type="molecule type" value="Genomic_DNA"/>
</dbReference>
<organism evidence="2 3">
    <name type="scientific">Plantactinospora siamensis</name>
    <dbReference type="NCBI Taxonomy" id="555372"/>
    <lineage>
        <taxon>Bacteria</taxon>
        <taxon>Bacillati</taxon>
        <taxon>Actinomycetota</taxon>
        <taxon>Actinomycetes</taxon>
        <taxon>Micromonosporales</taxon>
        <taxon>Micromonosporaceae</taxon>
        <taxon>Plantactinospora</taxon>
    </lineage>
</organism>
<protein>
    <recommendedName>
        <fullName evidence="4">Transcriptional regulator, AbiEi antitoxin, Type IV TA system</fullName>
    </recommendedName>
</protein>
<dbReference type="Proteomes" id="UP001589894">
    <property type="component" value="Unassembled WGS sequence"/>
</dbReference>
<dbReference type="RefSeq" id="WP_377337543.1">
    <property type="nucleotide sequence ID" value="NZ_JBHLUE010000006.1"/>
</dbReference>
<evidence type="ECO:0000256" key="1">
    <source>
        <dbReference type="SAM" id="MobiDB-lite"/>
    </source>
</evidence>
<reference evidence="2 3" key="1">
    <citation type="submission" date="2024-09" db="EMBL/GenBank/DDBJ databases">
        <authorList>
            <person name="Sun Q."/>
            <person name="Mori K."/>
        </authorList>
    </citation>
    <scope>NUCLEOTIDE SEQUENCE [LARGE SCALE GENOMIC DNA]</scope>
    <source>
        <strain evidence="2 3">TBRC 2205</strain>
    </source>
</reference>
<keyword evidence="3" id="KW-1185">Reference proteome</keyword>
<proteinExistence type="predicted"/>
<evidence type="ECO:0000313" key="3">
    <source>
        <dbReference type="Proteomes" id="UP001589894"/>
    </source>
</evidence>
<feature type="region of interest" description="Disordered" evidence="1">
    <location>
        <begin position="304"/>
        <end position="349"/>
    </location>
</feature>
<sequence length="349" mass="38619">MTSPGPPVSAIDLESTALHQHHIVTRAQLLAAGITDMHMYRQTRRGRWQRVLPATYALTNGVLTDEQRRISAALYAGPEAQLTGVAALNWYGFRYCPPTDKIHLLVPHPARRASAGHAVIARALVLDPRARETELYRVCSPARAAVDAARSLRELRTVRAIVAEAVQRGFADLAALEEEVRRARRSRTALVRRALDDVLSGTRSAPEAELRECLLRSRSLPEILWNPPLRGPDGAVLPTPDGYLPEVAVAVEVDSQEYHFAPGDWRRTLDRHNELSRHGVLVLHFTPAEIRAAPDRVRRSVEDAYRSRSAAGTTADVRLAAPRSTDASPADAQPPIPEVKKGPFLYKKR</sequence>
<evidence type="ECO:0008006" key="4">
    <source>
        <dbReference type="Google" id="ProtNLM"/>
    </source>
</evidence>
<accession>A0ABV6NWP7</accession>
<gene>
    <name evidence="2" type="ORF">ACFFHU_10195</name>
</gene>